<protein>
    <submittedName>
        <fullName evidence="1">Uncharacterized protein</fullName>
    </submittedName>
</protein>
<name>A0AAD8AGP5_DIPPU</name>
<reference evidence="1" key="1">
    <citation type="journal article" date="2023" name="IScience">
        <title>Live-bearing cockroach genome reveals convergent evolutionary mechanisms linked to viviparity in insects and beyond.</title>
        <authorList>
            <person name="Fouks B."/>
            <person name="Harrison M.C."/>
            <person name="Mikhailova A.A."/>
            <person name="Marchal E."/>
            <person name="English S."/>
            <person name="Carruthers M."/>
            <person name="Jennings E.C."/>
            <person name="Chiamaka E.L."/>
            <person name="Frigard R.A."/>
            <person name="Pippel M."/>
            <person name="Attardo G.M."/>
            <person name="Benoit J.B."/>
            <person name="Bornberg-Bauer E."/>
            <person name="Tobe S.S."/>
        </authorList>
    </citation>
    <scope>NUCLEOTIDE SEQUENCE</scope>
    <source>
        <strain evidence="1">Stay&amp;Tobe</strain>
    </source>
</reference>
<dbReference type="AlphaFoldDB" id="A0AAD8AGP5"/>
<feature type="non-terminal residue" evidence="1">
    <location>
        <position position="1"/>
    </location>
</feature>
<sequence>VIRGINNISNKDDFFAGLVRVRSQFSNKNAKVVLTETGLVEINGELHLHPMKFWEINKLQREFILDATKNLNEGIWTQEHFNKEMQNICQEENLMLNSQENHNAPNMNRSYDRDLDPSSPDVIIKRLSFSKLLLKYTIEHRKEIIIIARNIAEMMECHNTAEIIKIVDFVANYVEEVAGEVEKKYQQDLSAAQREQGKNFNREKFDIDYNIRGDRRNHFIKTVITSYNTYEVLKHLKITYSNLKKNINTRTTDNVPVESQPNMELADSTEYLKQFAKQHRHRIISIAESICDILKLRSRQELRSVISFVAARIENILAKMEIKYKDNLTETMEKEGENFNKQTFDKKYNIVGERREHFVENIINNLKDFEQLKQLKTAYEESYSQSKMEPEPAQSGSPILYTEERNFKVQGDLTDEELYNVAAEVTGLYLFKGNATLFRDGVVSFVNITDSHMEPITIVITSDSNNNKVNATLLM</sequence>
<keyword evidence="2" id="KW-1185">Reference proteome</keyword>
<evidence type="ECO:0000313" key="1">
    <source>
        <dbReference type="EMBL" id="KAJ9598790.1"/>
    </source>
</evidence>
<dbReference type="Proteomes" id="UP001233999">
    <property type="component" value="Unassembled WGS sequence"/>
</dbReference>
<evidence type="ECO:0000313" key="2">
    <source>
        <dbReference type="Proteomes" id="UP001233999"/>
    </source>
</evidence>
<accession>A0AAD8AGP5</accession>
<organism evidence="1 2">
    <name type="scientific">Diploptera punctata</name>
    <name type="common">Pacific beetle cockroach</name>
    <dbReference type="NCBI Taxonomy" id="6984"/>
    <lineage>
        <taxon>Eukaryota</taxon>
        <taxon>Metazoa</taxon>
        <taxon>Ecdysozoa</taxon>
        <taxon>Arthropoda</taxon>
        <taxon>Hexapoda</taxon>
        <taxon>Insecta</taxon>
        <taxon>Pterygota</taxon>
        <taxon>Neoptera</taxon>
        <taxon>Polyneoptera</taxon>
        <taxon>Dictyoptera</taxon>
        <taxon>Blattodea</taxon>
        <taxon>Blaberoidea</taxon>
        <taxon>Blaberidae</taxon>
        <taxon>Diplopterinae</taxon>
        <taxon>Diploptera</taxon>
    </lineage>
</organism>
<reference evidence="1" key="2">
    <citation type="submission" date="2023-05" db="EMBL/GenBank/DDBJ databases">
        <authorList>
            <person name="Fouks B."/>
        </authorList>
    </citation>
    <scope>NUCLEOTIDE SEQUENCE</scope>
    <source>
        <strain evidence="1">Stay&amp;Tobe</strain>
        <tissue evidence="1">Testes</tissue>
    </source>
</reference>
<gene>
    <name evidence="1" type="ORF">L9F63_026676</name>
</gene>
<proteinExistence type="predicted"/>
<comment type="caution">
    <text evidence="1">The sequence shown here is derived from an EMBL/GenBank/DDBJ whole genome shotgun (WGS) entry which is preliminary data.</text>
</comment>
<dbReference type="EMBL" id="JASPKZ010001061">
    <property type="protein sequence ID" value="KAJ9598790.1"/>
    <property type="molecule type" value="Genomic_DNA"/>
</dbReference>